<evidence type="ECO:0000259" key="9">
    <source>
        <dbReference type="PROSITE" id="PS51918"/>
    </source>
</evidence>
<comment type="function">
    <text evidence="8">Catalyzes the complex heterocyclic radical-mediated conversion of 6-carboxy-5,6,7,8-tetrahydropterin (CPH4) to 7-carboxy-7-deazaguanine (CDG), a step common to the biosynthetic pathways of all 7-deazapurine-containing compounds.</text>
</comment>
<dbReference type="EC" id="4.3.99.3" evidence="8"/>
<feature type="binding site" evidence="8">
    <location>
        <begin position="11"/>
        <end position="13"/>
    </location>
    <ligand>
        <name>substrate</name>
    </ligand>
</feature>
<comment type="subunit">
    <text evidence="8">Homodimer.</text>
</comment>
<name>A0A084CM91_9GAMM</name>
<keyword evidence="7 8" id="KW-0456">Lyase</keyword>
<evidence type="ECO:0000313" key="11">
    <source>
        <dbReference type="Proteomes" id="UP000053784"/>
    </source>
</evidence>
<evidence type="ECO:0000256" key="2">
    <source>
        <dbReference type="ARBA" id="ARBA00022691"/>
    </source>
</evidence>
<feature type="binding site" evidence="8">
    <location>
        <position position="34"/>
    </location>
    <ligand>
        <name>[4Fe-4S] cluster</name>
        <dbReference type="ChEBI" id="CHEBI:49883"/>
        <note>4Fe-4S-S-AdoMet</note>
    </ligand>
</feature>
<dbReference type="RefSeq" id="WP_034415052.1">
    <property type="nucleotide sequence ID" value="NZ_JGVK01000032.1"/>
</dbReference>
<accession>A0A084CM91</accession>
<feature type="binding site" evidence="8">
    <location>
        <position position="30"/>
    </location>
    <ligand>
        <name>[4Fe-4S] cluster</name>
        <dbReference type="ChEBI" id="CHEBI:49883"/>
        <note>4Fe-4S-S-AdoMet</note>
    </ligand>
</feature>
<comment type="similarity">
    <text evidence="8">Belongs to the radical SAM superfamily. 7-carboxy-7-deazaguanine synthase family.</text>
</comment>
<reference evidence="10 11" key="1">
    <citation type="submission" date="2014-03" db="EMBL/GenBank/DDBJ databases">
        <title>Selection and divergence in the genomes of co-occurring obligate luminous symbionts with specific hosts.</title>
        <authorList>
            <person name="Hendry T.A."/>
            <person name="de Wet J.R."/>
            <person name="Dunlap P.V."/>
        </authorList>
    </citation>
    <scope>NUCLEOTIDE SEQUENCE [LARGE SCALE GENOMIC DNA]</scope>
    <source>
        <strain evidence="10 11">Ppalp.1</strain>
    </source>
</reference>
<evidence type="ECO:0000256" key="1">
    <source>
        <dbReference type="ARBA" id="ARBA00022485"/>
    </source>
</evidence>
<keyword evidence="5 8" id="KW-0408">Iron</keyword>
<feature type="binding site" evidence="8">
    <location>
        <position position="91"/>
    </location>
    <ligand>
        <name>substrate</name>
    </ligand>
</feature>
<dbReference type="Proteomes" id="UP000053784">
    <property type="component" value="Unassembled WGS sequence"/>
</dbReference>
<dbReference type="GO" id="GO:1904047">
    <property type="term" value="F:S-adenosyl-L-methionine binding"/>
    <property type="evidence" value="ECO:0007669"/>
    <property type="project" value="UniProtKB-UniRule"/>
</dbReference>
<dbReference type="OrthoDB" id="9792276at2"/>
<dbReference type="PANTHER" id="PTHR42836:SF1">
    <property type="entry name" value="7-CARBOXY-7-DEAZAGUANINE SYNTHASE"/>
    <property type="match status" value="1"/>
</dbReference>
<organism evidence="10 11">
    <name type="scientific">Candidatus Photodesmus blepharonis</name>
    <dbReference type="NCBI Taxonomy" id="1179155"/>
    <lineage>
        <taxon>Bacteria</taxon>
        <taxon>Pseudomonadati</taxon>
        <taxon>Pseudomonadota</taxon>
        <taxon>Gammaproteobacteria</taxon>
        <taxon>Vibrionales</taxon>
        <taxon>Vibrionaceae</taxon>
        <taxon>Candidatus Photodesmus</taxon>
    </lineage>
</organism>
<keyword evidence="6 8" id="KW-0411">Iron-sulfur</keyword>
<feature type="binding site" evidence="8">
    <location>
        <position position="39"/>
    </location>
    <ligand>
        <name>Mg(2+)</name>
        <dbReference type="ChEBI" id="CHEBI:18420"/>
    </ligand>
</feature>
<dbReference type="NCBIfam" id="TIGR04322">
    <property type="entry name" value="rSAM_QueE_Ecoli"/>
    <property type="match status" value="1"/>
</dbReference>
<dbReference type="InterPro" id="IPR024924">
    <property type="entry name" value="7-CO-7-deazaguanine_synth-like"/>
</dbReference>
<keyword evidence="11" id="KW-1185">Reference proteome</keyword>
<dbReference type="GO" id="GO:0000287">
    <property type="term" value="F:magnesium ion binding"/>
    <property type="evidence" value="ECO:0007669"/>
    <property type="project" value="UniProtKB-UniRule"/>
</dbReference>
<dbReference type="AlphaFoldDB" id="A0A084CM91"/>
<dbReference type="SFLD" id="SFLDS00029">
    <property type="entry name" value="Radical_SAM"/>
    <property type="match status" value="1"/>
</dbReference>
<evidence type="ECO:0000256" key="8">
    <source>
        <dbReference type="HAMAP-Rule" id="MF_00917"/>
    </source>
</evidence>
<dbReference type="STRING" id="1179155.CF67_08005"/>
<dbReference type="UniPathway" id="UPA00391"/>
<keyword evidence="1 8" id="KW-0004">4Fe-4S</keyword>
<dbReference type="PROSITE" id="PS51918">
    <property type="entry name" value="RADICAL_SAM"/>
    <property type="match status" value="1"/>
</dbReference>
<gene>
    <name evidence="8 10" type="primary">queE</name>
    <name evidence="10" type="ORF">CF67_08005</name>
</gene>
<feature type="binding site" evidence="8">
    <location>
        <position position="37"/>
    </location>
    <ligand>
        <name>[4Fe-4S] cluster</name>
        <dbReference type="ChEBI" id="CHEBI:49883"/>
        <note>4Fe-4S-S-AdoMet</note>
    </ligand>
</feature>
<comment type="cofactor">
    <cofactor evidence="8">
        <name>S-adenosyl-L-methionine</name>
        <dbReference type="ChEBI" id="CHEBI:59789"/>
    </cofactor>
    <text evidence="8">Binds 1 S-adenosyl-L-methionine per subunit.</text>
</comment>
<feature type="binding site" evidence="8">
    <location>
        <begin position="135"/>
        <end position="137"/>
    </location>
    <ligand>
        <name>S-adenosyl-L-methionine</name>
        <dbReference type="ChEBI" id="CHEBI:59789"/>
    </ligand>
</feature>
<dbReference type="SUPFAM" id="SSF102114">
    <property type="entry name" value="Radical SAM enzymes"/>
    <property type="match status" value="1"/>
</dbReference>
<comment type="caution">
    <text evidence="10">The sequence shown here is derived from an EMBL/GenBank/DDBJ whole genome shotgun (WGS) entry which is preliminary data.</text>
</comment>
<proteinExistence type="inferred from homology"/>
<dbReference type="GO" id="GO:0008616">
    <property type="term" value="P:tRNA queuosine(34) biosynthetic process"/>
    <property type="evidence" value="ECO:0007669"/>
    <property type="project" value="UniProtKB-UniRule"/>
</dbReference>
<keyword evidence="2 8" id="KW-0949">S-adenosyl-L-methionine</keyword>
<comment type="caution">
    <text evidence="8">Lacks conserved residue(s) required for the propagation of feature annotation.</text>
</comment>
<comment type="catalytic activity">
    <reaction evidence="8">
        <text>6-carboxy-5,6,7,8-tetrahydropterin + H(+) = 7-carboxy-7-carbaguanine + NH4(+)</text>
        <dbReference type="Rhea" id="RHEA:27974"/>
        <dbReference type="ChEBI" id="CHEBI:15378"/>
        <dbReference type="ChEBI" id="CHEBI:28938"/>
        <dbReference type="ChEBI" id="CHEBI:61032"/>
        <dbReference type="ChEBI" id="CHEBI:61036"/>
        <dbReference type="EC" id="4.3.99.3"/>
    </reaction>
</comment>
<feature type="binding site" evidence="8">
    <location>
        <position position="93"/>
    </location>
    <ligand>
        <name>S-adenosyl-L-methionine</name>
        <dbReference type="ChEBI" id="CHEBI:59789"/>
    </ligand>
</feature>
<keyword evidence="3 8" id="KW-0479">Metal-binding</keyword>
<comment type="pathway">
    <text evidence="8">Purine metabolism; 7-cyano-7-deazaguanine biosynthesis.</text>
</comment>
<dbReference type="InterPro" id="IPR058240">
    <property type="entry name" value="rSAM_sf"/>
</dbReference>
<comment type="cofactor">
    <cofactor evidence="8">
        <name>Mg(2+)</name>
        <dbReference type="ChEBI" id="CHEBI:18420"/>
    </cofactor>
</comment>
<sequence>MYTINEIFETIQGEGHFTGTPSVFIRFQKCLVRCTWCDTKQTWDASPKNERTLNEISTKPKGSSTWCASSSQEIVEAYRKQGFFSKHIVITGGEPCIYDLRPLSEKFEEIGCRCQIETSGTSEILTSKMTWVTVSPKVSKKQGLTVTNAALCRANEIKHLVKTRRDIEILDRLLSETNINENTVIALQPMSQNIRATKLCIEICIQRNWKLSVQTHKYLNIP</sequence>
<dbReference type="InterPro" id="IPR007197">
    <property type="entry name" value="rSAM"/>
</dbReference>
<feature type="binding site" evidence="8">
    <location>
        <begin position="36"/>
        <end position="38"/>
    </location>
    <ligand>
        <name>S-adenosyl-L-methionine</name>
        <dbReference type="ChEBI" id="CHEBI:59789"/>
    </ligand>
</feature>
<dbReference type="GO" id="GO:0016840">
    <property type="term" value="F:carbon-nitrogen lyase activity"/>
    <property type="evidence" value="ECO:0007669"/>
    <property type="project" value="UniProtKB-UniRule"/>
</dbReference>
<dbReference type="GO" id="GO:0051539">
    <property type="term" value="F:4 iron, 4 sulfur cluster binding"/>
    <property type="evidence" value="ECO:0007669"/>
    <property type="project" value="UniProtKB-UniRule"/>
</dbReference>
<keyword evidence="8" id="KW-0671">Queuosine biosynthesis</keyword>
<dbReference type="PIRSF" id="PIRSF000370">
    <property type="entry name" value="QueE"/>
    <property type="match status" value="1"/>
</dbReference>
<evidence type="ECO:0000256" key="4">
    <source>
        <dbReference type="ARBA" id="ARBA00022842"/>
    </source>
</evidence>
<feature type="binding site" evidence="8">
    <location>
        <position position="26"/>
    </location>
    <ligand>
        <name>substrate</name>
    </ligand>
</feature>
<dbReference type="InterPro" id="IPR027609">
    <property type="entry name" value="rSAM_QueE_proteobac"/>
</dbReference>
<dbReference type="HAMAP" id="MF_00917">
    <property type="entry name" value="QueE"/>
    <property type="match status" value="1"/>
</dbReference>
<evidence type="ECO:0000256" key="6">
    <source>
        <dbReference type="ARBA" id="ARBA00023014"/>
    </source>
</evidence>
<feature type="domain" description="Radical SAM core" evidence="9">
    <location>
        <begin position="17"/>
        <end position="222"/>
    </location>
</feature>
<dbReference type="eggNOG" id="COG0602">
    <property type="taxonomic scope" value="Bacteria"/>
</dbReference>
<evidence type="ECO:0000256" key="7">
    <source>
        <dbReference type="ARBA" id="ARBA00023239"/>
    </source>
</evidence>
<evidence type="ECO:0000313" key="10">
    <source>
        <dbReference type="EMBL" id="KEY90920.1"/>
    </source>
</evidence>
<feature type="binding site" evidence="8">
    <location>
        <position position="222"/>
    </location>
    <ligand>
        <name>substrate</name>
    </ligand>
</feature>
<evidence type="ECO:0000256" key="5">
    <source>
        <dbReference type="ARBA" id="ARBA00023004"/>
    </source>
</evidence>
<protein>
    <recommendedName>
        <fullName evidence="8">7-carboxy-7-deazaguanine synthase</fullName>
        <shortName evidence="8">CDG synthase</shortName>
        <ecNumber evidence="8">4.3.99.3</ecNumber>
    </recommendedName>
    <alternativeName>
        <fullName evidence="8">Queuosine biosynthesis protein QueE</fullName>
    </alternativeName>
</protein>
<keyword evidence="4 8" id="KW-0460">Magnesium</keyword>
<dbReference type="EMBL" id="JGVK01000032">
    <property type="protein sequence ID" value="KEY90920.1"/>
    <property type="molecule type" value="Genomic_DNA"/>
</dbReference>
<dbReference type="PANTHER" id="PTHR42836">
    <property type="entry name" value="7-CARBOXY-7-DEAZAGUANINE SYNTHASE"/>
    <property type="match status" value="1"/>
</dbReference>
<evidence type="ECO:0000256" key="3">
    <source>
        <dbReference type="ARBA" id="ARBA00022723"/>
    </source>
</evidence>
<dbReference type="InterPro" id="IPR013785">
    <property type="entry name" value="Aldolase_TIM"/>
</dbReference>
<comment type="cofactor">
    <cofactor evidence="8">
        <name>[4Fe-4S] cluster</name>
        <dbReference type="ChEBI" id="CHEBI:49883"/>
    </cofactor>
    <text evidence="8">Binds 1 [4Fe-4S] cluster. The cluster is coordinated with 3 cysteines and an exchangeable S-adenosyl-L-methionine.</text>
</comment>
<dbReference type="Gene3D" id="3.20.20.70">
    <property type="entry name" value="Aldolase class I"/>
    <property type="match status" value="1"/>
</dbReference>